<evidence type="ECO:0000256" key="3">
    <source>
        <dbReference type="ARBA" id="ARBA00022801"/>
    </source>
</evidence>
<evidence type="ECO:0000256" key="4">
    <source>
        <dbReference type="ARBA" id="ARBA00022833"/>
    </source>
</evidence>
<gene>
    <name evidence="6" type="primary">gloC</name>
    <name evidence="6" type="ORF">JGUZn3_07220</name>
</gene>
<dbReference type="InterPro" id="IPR036866">
    <property type="entry name" value="RibonucZ/Hydroxyglut_hydro"/>
</dbReference>
<feature type="domain" description="Metallo-beta-lactamase" evidence="5">
    <location>
        <begin position="25"/>
        <end position="213"/>
    </location>
</feature>
<dbReference type="EMBL" id="CP060244">
    <property type="protein sequence ID" value="QNT77963.1"/>
    <property type="molecule type" value="Genomic_DNA"/>
</dbReference>
<dbReference type="InterPro" id="IPR001279">
    <property type="entry name" value="Metallo-B-lactamas"/>
</dbReference>
<dbReference type="AlphaFoldDB" id="A0A7H1NQA3"/>
<evidence type="ECO:0000259" key="5">
    <source>
        <dbReference type="SMART" id="SM00849"/>
    </source>
</evidence>
<protein>
    <submittedName>
        <fullName evidence="6">Hydroxyacylglutathione hydrolase GloC</fullName>
        <ecNumber evidence="6">3.1.2.6</ecNumber>
    </submittedName>
</protein>
<dbReference type="EC" id="3.1.2.6" evidence="6"/>
<evidence type="ECO:0000313" key="7">
    <source>
        <dbReference type="Proteomes" id="UP000516349"/>
    </source>
</evidence>
<comment type="cofactor">
    <cofactor evidence="1">
        <name>Zn(2+)</name>
        <dbReference type="ChEBI" id="CHEBI:29105"/>
    </cofactor>
</comment>
<dbReference type="Proteomes" id="UP000516349">
    <property type="component" value="Chromosome"/>
</dbReference>
<sequence length="230" mass="25429">MKGWVVFMLQAQGMRLDVVPVTIARQNCSIFWEETTRTAVVIDPGGEVPHILEKIRQNDLKVEMILLTHGHFDHVGGAHDLREILSQKQREVVPVIGPAQADDFLLQGVEEQVKLFGAPDQNLKNVKVDRYLSGGEILEGAGRVFKVIIVTGHTPGHVAFFDEANKTLLAGDTLFAGTIGRTDFPYGNHDLLVREIKTKIFPLGDDIIVLPGHGRPTKIGIEKQSNPFLT</sequence>
<dbReference type="PANTHER" id="PTHR46233:SF3">
    <property type="entry name" value="HYDROXYACYLGLUTATHIONE HYDROLASE GLOC"/>
    <property type="match status" value="1"/>
</dbReference>
<keyword evidence="4" id="KW-0862">Zinc</keyword>
<accession>A0A7H1NQA3</accession>
<keyword evidence="3 6" id="KW-0378">Hydrolase</keyword>
<name>A0A7H1NQA3_9PROT</name>
<proteinExistence type="predicted"/>
<dbReference type="GO" id="GO:0004416">
    <property type="term" value="F:hydroxyacylglutathione hydrolase activity"/>
    <property type="evidence" value="ECO:0007669"/>
    <property type="project" value="UniProtKB-EC"/>
</dbReference>
<evidence type="ECO:0000256" key="1">
    <source>
        <dbReference type="ARBA" id="ARBA00001947"/>
    </source>
</evidence>
<keyword evidence="7" id="KW-1185">Reference proteome</keyword>
<dbReference type="SMART" id="SM00849">
    <property type="entry name" value="Lactamase_B"/>
    <property type="match status" value="1"/>
</dbReference>
<dbReference type="Gene3D" id="3.60.15.10">
    <property type="entry name" value="Ribonuclease Z/Hydroxyacylglutathione hydrolase-like"/>
    <property type="match status" value="1"/>
</dbReference>
<dbReference type="InterPro" id="IPR051453">
    <property type="entry name" value="MBL_Glyoxalase_II"/>
</dbReference>
<dbReference type="GO" id="GO:0046872">
    <property type="term" value="F:metal ion binding"/>
    <property type="evidence" value="ECO:0007669"/>
    <property type="project" value="UniProtKB-KW"/>
</dbReference>
<keyword evidence="2" id="KW-0479">Metal-binding</keyword>
<reference evidence="6 7" key="1">
    <citation type="submission" date="2020-08" db="EMBL/GenBank/DDBJ databases">
        <title>Complete genome sequence of Entomobacter blattae G55GP.</title>
        <authorList>
            <person name="Poehlein A."/>
            <person name="Guzman J."/>
            <person name="Daniel R."/>
            <person name="Vilcinskas A."/>
        </authorList>
    </citation>
    <scope>NUCLEOTIDE SEQUENCE [LARGE SCALE GENOMIC DNA]</scope>
    <source>
        <strain evidence="6 7">G55GP</strain>
    </source>
</reference>
<dbReference type="KEGG" id="ebla:JGUZn3_07220"/>
<evidence type="ECO:0000313" key="6">
    <source>
        <dbReference type="EMBL" id="QNT77963.1"/>
    </source>
</evidence>
<dbReference type="PANTHER" id="PTHR46233">
    <property type="entry name" value="HYDROXYACYLGLUTATHIONE HYDROLASE GLOC"/>
    <property type="match status" value="1"/>
</dbReference>
<evidence type="ECO:0000256" key="2">
    <source>
        <dbReference type="ARBA" id="ARBA00022723"/>
    </source>
</evidence>
<dbReference type="Pfam" id="PF00753">
    <property type="entry name" value="Lactamase_B"/>
    <property type="match status" value="1"/>
</dbReference>
<dbReference type="SUPFAM" id="SSF56281">
    <property type="entry name" value="Metallo-hydrolase/oxidoreductase"/>
    <property type="match status" value="1"/>
</dbReference>
<organism evidence="6 7">
    <name type="scientific">Entomobacter blattae</name>
    <dbReference type="NCBI Taxonomy" id="2762277"/>
    <lineage>
        <taxon>Bacteria</taxon>
        <taxon>Pseudomonadati</taxon>
        <taxon>Pseudomonadota</taxon>
        <taxon>Alphaproteobacteria</taxon>
        <taxon>Acetobacterales</taxon>
        <taxon>Acetobacteraceae</taxon>
        <taxon>Entomobacter</taxon>
    </lineage>
</organism>